<keyword evidence="1" id="KW-0732">Signal</keyword>
<comment type="caution">
    <text evidence="2">The sequence shown here is derived from an EMBL/GenBank/DDBJ whole genome shotgun (WGS) entry which is preliminary data.</text>
</comment>
<dbReference type="AlphaFoldDB" id="A0A4R6P4T9"/>
<dbReference type="OrthoDB" id="6838256at2"/>
<dbReference type="Proteomes" id="UP000295531">
    <property type="component" value="Unassembled WGS sequence"/>
</dbReference>
<dbReference type="RefSeq" id="WP_133540037.1">
    <property type="nucleotide sequence ID" value="NZ_SNXI01000011.1"/>
</dbReference>
<sequence length="453" mass="50986">MRQRLSLTLCFLFISIWLTPAAAQQALTFRKPATGPTADYITAVLEEAYADLGIELNYQPIPRLRAEQLAQNGEIAGELGRLAGLEEELDNLNRVPFKLYEFSIVLVARKAACGLCTLKSVNNIAYIGGMRAAETVLTDANFDKTTFRQSDIHQVSKLLNAERIDAALIADFQLRNLELSQPKDFIVYHVKSEVGFHYLHQKYKHLIEPLYQRLSLMQASGRLSQLRQQFKLQAPEQLKPMPMPTELTAAAAARPGLTGANGNGRLWQLINTVYGDTVAGVKTLASNWPRALNALLEDKAHMVVGVYKNQFDNELLYSKKPIAMDDALYLFASDRTKKQAILAGQESHTVCYSGNEELHKLLPDSLSFYRANTSLDCFALLDLNRIEGVIDYKYNLPDWVTTPYHRSRLREPLPLYVAFKNNELGAQLKAHLDRALEAKLSPRFISENSNTIR</sequence>
<evidence type="ECO:0000313" key="2">
    <source>
        <dbReference type="EMBL" id="TDP32123.1"/>
    </source>
</evidence>
<gene>
    <name evidence="2" type="ORF">DEU29_11163</name>
</gene>
<feature type="signal peptide" evidence="1">
    <location>
        <begin position="1"/>
        <end position="23"/>
    </location>
</feature>
<name>A0A4R6P4T9_9GAMM</name>
<evidence type="ECO:0000313" key="3">
    <source>
        <dbReference type="Proteomes" id="UP000295531"/>
    </source>
</evidence>
<evidence type="ECO:0008006" key="4">
    <source>
        <dbReference type="Google" id="ProtNLM"/>
    </source>
</evidence>
<organism evidence="2 3">
    <name type="scientific">Idiomarina aquatica</name>
    <dbReference type="NCBI Taxonomy" id="1327752"/>
    <lineage>
        <taxon>Bacteria</taxon>
        <taxon>Pseudomonadati</taxon>
        <taxon>Pseudomonadota</taxon>
        <taxon>Gammaproteobacteria</taxon>
        <taxon>Alteromonadales</taxon>
        <taxon>Idiomarinaceae</taxon>
        <taxon>Idiomarina</taxon>
    </lineage>
</organism>
<dbReference type="EMBL" id="SNXI01000011">
    <property type="protein sequence ID" value="TDP32123.1"/>
    <property type="molecule type" value="Genomic_DNA"/>
</dbReference>
<dbReference type="SUPFAM" id="SSF53850">
    <property type="entry name" value="Periplasmic binding protein-like II"/>
    <property type="match status" value="2"/>
</dbReference>
<feature type="chain" id="PRO_5020367292" description="ABC-type amino acid transport substrate-binding protein" evidence="1">
    <location>
        <begin position="24"/>
        <end position="453"/>
    </location>
</feature>
<keyword evidence="3" id="KW-1185">Reference proteome</keyword>
<reference evidence="2 3" key="1">
    <citation type="submission" date="2019-03" db="EMBL/GenBank/DDBJ databases">
        <title>Freshwater and sediment microbial communities from various areas in North America, analyzing microbe dynamics in response to fracking.</title>
        <authorList>
            <person name="Lamendella R."/>
        </authorList>
    </citation>
    <scope>NUCLEOTIDE SEQUENCE [LARGE SCALE GENOMIC DNA]</scope>
    <source>
        <strain evidence="2 3">18_TX</strain>
    </source>
</reference>
<protein>
    <recommendedName>
        <fullName evidence="4">ABC-type amino acid transport substrate-binding protein</fullName>
    </recommendedName>
</protein>
<proteinExistence type="predicted"/>
<evidence type="ECO:0000256" key="1">
    <source>
        <dbReference type="SAM" id="SignalP"/>
    </source>
</evidence>
<accession>A0A4R6P4T9</accession>